<protein>
    <submittedName>
        <fullName evidence="2">Uncharacterized protein</fullName>
    </submittedName>
</protein>
<reference evidence="2 3" key="1">
    <citation type="submission" date="2024-01" db="EMBL/GenBank/DDBJ databases">
        <title>A telomere-to-telomere, gap-free genome of sweet tea (Lithocarpus litseifolius).</title>
        <authorList>
            <person name="Zhou J."/>
        </authorList>
    </citation>
    <scope>NUCLEOTIDE SEQUENCE [LARGE SCALE GENOMIC DNA]</scope>
    <source>
        <strain evidence="2">Zhou-2022a</strain>
        <tissue evidence="2">Leaf</tissue>
    </source>
</reference>
<dbReference type="Proteomes" id="UP001459277">
    <property type="component" value="Unassembled WGS sequence"/>
</dbReference>
<feature type="region of interest" description="Disordered" evidence="1">
    <location>
        <begin position="48"/>
        <end position="81"/>
    </location>
</feature>
<dbReference type="EMBL" id="JAZDWU010000003">
    <property type="protein sequence ID" value="KAL0007313.1"/>
    <property type="molecule type" value="Genomic_DNA"/>
</dbReference>
<proteinExistence type="predicted"/>
<evidence type="ECO:0000256" key="1">
    <source>
        <dbReference type="SAM" id="MobiDB-lite"/>
    </source>
</evidence>
<dbReference type="AlphaFoldDB" id="A0AAW2DCH2"/>
<evidence type="ECO:0000313" key="2">
    <source>
        <dbReference type="EMBL" id="KAL0007313.1"/>
    </source>
</evidence>
<accession>A0AAW2DCH2</accession>
<keyword evidence="3" id="KW-1185">Reference proteome</keyword>
<sequence>MGKTIRRLAARMCLPFCSLTMKIITLKGVCPPKEGTTLPRQRQISLISLQTSKGHSSTEKAKKSPPKPPKSESSQHATPTE</sequence>
<organism evidence="2 3">
    <name type="scientific">Lithocarpus litseifolius</name>
    <dbReference type="NCBI Taxonomy" id="425828"/>
    <lineage>
        <taxon>Eukaryota</taxon>
        <taxon>Viridiplantae</taxon>
        <taxon>Streptophyta</taxon>
        <taxon>Embryophyta</taxon>
        <taxon>Tracheophyta</taxon>
        <taxon>Spermatophyta</taxon>
        <taxon>Magnoliopsida</taxon>
        <taxon>eudicotyledons</taxon>
        <taxon>Gunneridae</taxon>
        <taxon>Pentapetalae</taxon>
        <taxon>rosids</taxon>
        <taxon>fabids</taxon>
        <taxon>Fagales</taxon>
        <taxon>Fagaceae</taxon>
        <taxon>Lithocarpus</taxon>
    </lineage>
</organism>
<gene>
    <name evidence="2" type="ORF">SO802_008815</name>
</gene>
<comment type="caution">
    <text evidence="2">The sequence shown here is derived from an EMBL/GenBank/DDBJ whole genome shotgun (WGS) entry which is preliminary data.</text>
</comment>
<name>A0AAW2DCH2_9ROSI</name>
<evidence type="ECO:0000313" key="3">
    <source>
        <dbReference type="Proteomes" id="UP001459277"/>
    </source>
</evidence>